<evidence type="ECO:0000256" key="1">
    <source>
        <dbReference type="ARBA" id="ARBA00004251"/>
    </source>
</evidence>
<feature type="region of interest" description="Disordered" evidence="19">
    <location>
        <begin position="262"/>
        <end position="295"/>
    </location>
</feature>
<dbReference type="SMART" id="SM00409">
    <property type="entry name" value="IG"/>
    <property type="match status" value="2"/>
</dbReference>
<keyword evidence="12 20" id="KW-1133">Transmembrane helix</keyword>
<evidence type="ECO:0000256" key="16">
    <source>
        <dbReference type="ARBA" id="ARBA00023319"/>
    </source>
</evidence>
<feature type="signal peptide" evidence="21">
    <location>
        <begin position="1"/>
        <end position="20"/>
    </location>
</feature>
<gene>
    <name evidence="23" type="ORF">Q5P01_019560</name>
</gene>
<dbReference type="GO" id="GO:0090557">
    <property type="term" value="P:establishment of endothelial intestinal barrier"/>
    <property type="evidence" value="ECO:0007669"/>
    <property type="project" value="TreeGrafter"/>
</dbReference>
<evidence type="ECO:0000256" key="21">
    <source>
        <dbReference type="SAM" id="SignalP"/>
    </source>
</evidence>
<evidence type="ECO:0000256" key="10">
    <source>
        <dbReference type="ARBA" id="ARBA00022737"/>
    </source>
</evidence>
<dbReference type="PROSITE" id="PS50835">
    <property type="entry name" value="IG_LIKE"/>
    <property type="match status" value="2"/>
</dbReference>
<feature type="compositionally biased region" description="Basic and acidic residues" evidence="19">
    <location>
        <begin position="280"/>
        <end position="289"/>
    </location>
</feature>
<evidence type="ECO:0000256" key="17">
    <source>
        <dbReference type="ARBA" id="ARBA00030590"/>
    </source>
</evidence>
<dbReference type="Pfam" id="PF07686">
    <property type="entry name" value="V-set"/>
    <property type="match status" value="1"/>
</dbReference>
<dbReference type="FunFam" id="2.60.40.10:FF:000342">
    <property type="entry name" value="Junctional adhesion molecule A"/>
    <property type="match status" value="1"/>
</dbReference>
<keyword evidence="15" id="KW-0325">Glycoprotein</keyword>
<evidence type="ECO:0000313" key="23">
    <source>
        <dbReference type="EMBL" id="KAK2828526.1"/>
    </source>
</evidence>
<keyword evidence="6" id="KW-1003">Cell membrane</keyword>
<organism evidence="23 24">
    <name type="scientific">Channa striata</name>
    <name type="common">Snakehead murrel</name>
    <name type="synonym">Ophicephalus striatus</name>
    <dbReference type="NCBI Taxonomy" id="64152"/>
    <lineage>
        <taxon>Eukaryota</taxon>
        <taxon>Metazoa</taxon>
        <taxon>Chordata</taxon>
        <taxon>Craniata</taxon>
        <taxon>Vertebrata</taxon>
        <taxon>Euteleostomi</taxon>
        <taxon>Actinopterygii</taxon>
        <taxon>Neopterygii</taxon>
        <taxon>Teleostei</taxon>
        <taxon>Neoteleostei</taxon>
        <taxon>Acanthomorphata</taxon>
        <taxon>Anabantaria</taxon>
        <taxon>Anabantiformes</taxon>
        <taxon>Channoidei</taxon>
        <taxon>Channidae</taxon>
        <taxon>Channa</taxon>
    </lineage>
</organism>
<dbReference type="InterPro" id="IPR003598">
    <property type="entry name" value="Ig_sub2"/>
</dbReference>
<feature type="domain" description="Ig-like" evidence="22">
    <location>
        <begin position="9"/>
        <end position="121"/>
    </location>
</feature>
<dbReference type="PANTHER" id="PTHR45113">
    <property type="entry name" value="JUNCTIONAL ADHESION MOLECULE A"/>
    <property type="match status" value="1"/>
</dbReference>
<protein>
    <recommendedName>
        <fullName evidence="4">Junctional adhesion molecule A</fullName>
    </recommendedName>
    <alternativeName>
        <fullName evidence="17">Junctional adhesion molecule 1</fullName>
    </alternativeName>
</protein>
<evidence type="ECO:0000256" key="7">
    <source>
        <dbReference type="ARBA" id="ARBA00022553"/>
    </source>
</evidence>
<evidence type="ECO:0000256" key="8">
    <source>
        <dbReference type="ARBA" id="ARBA00022692"/>
    </source>
</evidence>
<dbReference type="GO" id="GO:0090559">
    <property type="term" value="P:regulation of membrane permeability"/>
    <property type="evidence" value="ECO:0007669"/>
    <property type="project" value="TreeGrafter"/>
</dbReference>
<evidence type="ECO:0000259" key="22">
    <source>
        <dbReference type="PROSITE" id="PS50835"/>
    </source>
</evidence>
<dbReference type="InterPro" id="IPR013783">
    <property type="entry name" value="Ig-like_fold"/>
</dbReference>
<name>A0AA88M1U0_CHASR</name>
<dbReference type="SMART" id="SM00408">
    <property type="entry name" value="IGc2"/>
    <property type="match status" value="2"/>
</dbReference>
<feature type="chain" id="PRO_5041684938" description="Junctional adhesion molecule A" evidence="21">
    <location>
        <begin position="21"/>
        <end position="295"/>
    </location>
</feature>
<dbReference type="EMBL" id="JAUPFM010000015">
    <property type="protein sequence ID" value="KAK2828526.1"/>
    <property type="molecule type" value="Genomic_DNA"/>
</dbReference>
<evidence type="ECO:0000256" key="6">
    <source>
        <dbReference type="ARBA" id="ARBA00022475"/>
    </source>
</evidence>
<reference evidence="23" key="1">
    <citation type="submission" date="2023-07" db="EMBL/GenBank/DDBJ databases">
        <title>Chromosome-level Genome Assembly of Striped Snakehead (Channa striata).</title>
        <authorList>
            <person name="Liu H."/>
        </authorList>
    </citation>
    <scope>NUCLEOTIDE SEQUENCE</scope>
    <source>
        <strain evidence="23">Gz</strain>
        <tissue evidence="23">Muscle</tissue>
    </source>
</reference>
<dbReference type="GO" id="GO:0007155">
    <property type="term" value="P:cell adhesion"/>
    <property type="evidence" value="ECO:0007669"/>
    <property type="project" value="InterPro"/>
</dbReference>
<evidence type="ECO:0000256" key="5">
    <source>
        <dbReference type="ARBA" id="ARBA00022427"/>
    </source>
</evidence>
<evidence type="ECO:0000256" key="13">
    <source>
        <dbReference type="ARBA" id="ARBA00023136"/>
    </source>
</evidence>
<evidence type="ECO:0000256" key="14">
    <source>
        <dbReference type="ARBA" id="ARBA00023157"/>
    </source>
</evidence>
<comment type="caution">
    <text evidence="23">The sequence shown here is derived from an EMBL/GenBank/DDBJ whole genome shotgun (WGS) entry which is preliminary data.</text>
</comment>
<comment type="subcellular location">
    <subcellularLocation>
        <location evidence="2">Cell junction</location>
        <location evidence="2">Tight junction</location>
    </subcellularLocation>
    <subcellularLocation>
        <location evidence="1">Cell membrane</location>
        <topology evidence="1">Single-pass type I membrane protein</topology>
    </subcellularLocation>
</comment>
<keyword evidence="8 20" id="KW-0812">Transmembrane</keyword>
<evidence type="ECO:0000256" key="11">
    <source>
        <dbReference type="ARBA" id="ARBA00022949"/>
    </source>
</evidence>
<keyword evidence="5" id="KW-0796">Tight junction</keyword>
<dbReference type="InterPro" id="IPR003599">
    <property type="entry name" value="Ig_sub"/>
</dbReference>
<dbReference type="AlphaFoldDB" id="A0AA88M1U0"/>
<evidence type="ECO:0000256" key="12">
    <source>
        <dbReference type="ARBA" id="ARBA00022989"/>
    </source>
</evidence>
<evidence type="ECO:0000256" key="18">
    <source>
        <dbReference type="ARBA" id="ARBA00046718"/>
    </source>
</evidence>
<dbReference type="Proteomes" id="UP001187415">
    <property type="component" value="Unassembled WGS sequence"/>
</dbReference>
<evidence type="ECO:0000256" key="19">
    <source>
        <dbReference type="SAM" id="MobiDB-lite"/>
    </source>
</evidence>
<keyword evidence="7" id="KW-0597">Phosphoprotein</keyword>
<sequence length="295" mass="31831">MLRWWVSVPLLFCAAAGVSGFSVTTSTPNVKVKENQGADLTCTYSADFGSPVRLEWKFQDLKGTQGYVIFDGKPTAPYADRVTLYGGSNLRFTKLTRQDNGRYDCEVSGNNQYGEAQVQVTVLVPPSAPVCNVPATVTTGTKAFLSCSDVDGSPPPTYKWYKNGTPLPVDPSSMSAFQNATYRLNPKTGNLDFTSATKVDSGQYYCEASNELGSQSCKAMAMEVRDINGGGIAAGIIVALLLLVLLGVAIWFAHKKGYLPQKSKTKSKPNVVYQPSPLRSGDDDGEFKPKSSFVV</sequence>
<keyword evidence="10" id="KW-0677">Repeat</keyword>
<dbReference type="PANTHER" id="PTHR45113:SF1">
    <property type="entry name" value="JUNCTIONAL ADHESION MOLECULE A"/>
    <property type="match status" value="1"/>
</dbReference>
<dbReference type="SUPFAM" id="SSF48726">
    <property type="entry name" value="Immunoglobulin"/>
    <property type="match status" value="2"/>
</dbReference>
<feature type="transmembrane region" description="Helical" evidence="20">
    <location>
        <begin position="232"/>
        <end position="253"/>
    </location>
</feature>
<dbReference type="GO" id="GO:0050892">
    <property type="term" value="P:intestinal absorption"/>
    <property type="evidence" value="ECO:0007669"/>
    <property type="project" value="TreeGrafter"/>
</dbReference>
<dbReference type="GO" id="GO:0005886">
    <property type="term" value="C:plasma membrane"/>
    <property type="evidence" value="ECO:0007669"/>
    <property type="project" value="UniProtKB-SubCell"/>
</dbReference>
<evidence type="ECO:0000256" key="15">
    <source>
        <dbReference type="ARBA" id="ARBA00023180"/>
    </source>
</evidence>
<evidence type="ECO:0000256" key="3">
    <source>
        <dbReference type="ARBA" id="ARBA00008637"/>
    </source>
</evidence>
<keyword evidence="24" id="KW-1185">Reference proteome</keyword>
<dbReference type="GO" id="GO:0005923">
    <property type="term" value="C:bicellular tight junction"/>
    <property type="evidence" value="ECO:0007669"/>
    <property type="project" value="UniProtKB-SubCell"/>
</dbReference>
<evidence type="ECO:0000313" key="24">
    <source>
        <dbReference type="Proteomes" id="UP001187415"/>
    </source>
</evidence>
<evidence type="ECO:0000256" key="4">
    <source>
        <dbReference type="ARBA" id="ARBA00016608"/>
    </source>
</evidence>
<comment type="subunit">
    <text evidence="18">Interacts with the ninth PDZ domain of MPDZ. Interacts with the first PDZ domain of PARD3. The association between PARD3 and PARD6B probably disrupts this interaction. Interacts with ITGAL (via I-domain). Interacts with CD151.</text>
</comment>
<keyword evidence="16" id="KW-0393">Immunoglobulin domain</keyword>
<dbReference type="InterPro" id="IPR013106">
    <property type="entry name" value="Ig_V-set"/>
</dbReference>
<evidence type="ECO:0000256" key="20">
    <source>
        <dbReference type="SAM" id="Phobius"/>
    </source>
</evidence>
<dbReference type="InterPro" id="IPR036179">
    <property type="entry name" value="Ig-like_dom_sf"/>
</dbReference>
<keyword evidence="9 21" id="KW-0732">Signal</keyword>
<comment type="similarity">
    <text evidence="3">Belongs to the immunoglobulin superfamily.</text>
</comment>
<dbReference type="Gene3D" id="2.60.40.10">
    <property type="entry name" value="Immunoglobulins"/>
    <property type="match status" value="2"/>
</dbReference>
<evidence type="ECO:0000256" key="2">
    <source>
        <dbReference type="ARBA" id="ARBA00004435"/>
    </source>
</evidence>
<keyword evidence="13 20" id="KW-0472">Membrane</keyword>
<keyword evidence="14" id="KW-1015">Disulfide bond</keyword>
<feature type="domain" description="Ig-like" evidence="22">
    <location>
        <begin position="126"/>
        <end position="225"/>
    </location>
</feature>
<accession>A0AA88M1U0</accession>
<dbReference type="Pfam" id="PF13927">
    <property type="entry name" value="Ig_3"/>
    <property type="match status" value="1"/>
</dbReference>
<evidence type="ECO:0000256" key="9">
    <source>
        <dbReference type="ARBA" id="ARBA00022729"/>
    </source>
</evidence>
<proteinExistence type="inferred from homology"/>
<dbReference type="InterPro" id="IPR042456">
    <property type="entry name" value="F11R"/>
</dbReference>
<dbReference type="InterPro" id="IPR007110">
    <property type="entry name" value="Ig-like_dom"/>
</dbReference>
<keyword evidence="11" id="KW-0965">Cell junction</keyword>